<dbReference type="PANTHER" id="PTHR30629">
    <property type="entry name" value="PROPHAGE INTEGRASE"/>
    <property type="match status" value="1"/>
</dbReference>
<protein>
    <submittedName>
        <fullName evidence="7">Integrase</fullName>
    </submittedName>
</protein>
<evidence type="ECO:0000313" key="7">
    <source>
        <dbReference type="EMBL" id="RDL44317.1"/>
    </source>
</evidence>
<keyword evidence="2" id="KW-0229">DNA integration</keyword>
<dbReference type="InterPro" id="IPR011010">
    <property type="entry name" value="DNA_brk_join_enz"/>
</dbReference>
<dbReference type="Gene3D" id="1.10.443.10">
    <property type="entry name" value="Intergrase catalytic core"/>
    <property type="match status" value="1"/>
</dbReference>
<dbReference type="InterPro" id="IPR025166">
    <property type="entry name" value="Integrase_DNA_bind_dom"/>
</dbReference>
<dbReference type="InterPro" id="IPR013762">
    <property type="entry name" value="Integrase-like_cat_sf"/>
</dbReference>
<evidence type="ECO:0000313" key="8">
    <source>
        <dbReference type="Proteomes" id="UP000254326"/>
    </source>
</evidence>
<organism evidence="7 8">
    <name type="scientific">Marinomonas piezotolerans</name>
    <dbReference type="NCBI Taxonomy" id="2213058"/>
    <lineage>
        <taxon>Bacteria</taxon>
        <taxon>Pseudomonadati</taxon>
        <taxon>Pseudomonadota</taxon>
        <taxon>Gammaproteobacteria</taxon>
        <taxon>Oceanospirillales</taxon>
        <taxon>Oceanospirillaceae</taxon>
        <taxon>Marinomonas</taxon>
    </lineage>
</organism>
<keyword evidence="3" id="KW-0238">DNA-binding</keyword>
<comment type="similarity">
    <text evidence="1">Belongs to the 'phage' integrase family.</text>
</comment>
<dbReference type="Pfam" id="PF13356">
    <property type="entry name" value="Arm-DNA-bind_3"/>
    <property type="match status" value="1"/>
</dbReference>
<keyword evidence="4" id="KW-0233">DNA recombination</keyword>
<evidence type="ECO:0000256" key="5">
    <source>
        <dbReference type="SAM" id="MobiDB-lite"/>
    </source>
</evidence>
<feature type="region of interest" description="Disordered" evidence="5">
    <location>
        <begin position="1"/>
        <end position="21"/>
    </location>
</feature>
<dbReference type="SUPFAM" id="SSF56349">
    <property type="entry name" value="DNA breaking-rejoining enzymes"/>
    <property type="match status" value="1"/>
</dbReference>
<reference evidence="7 8" key="1">
    <citation type="submission" date="2018-06" db="EMBL/GenBank/DDBJ databases">
        <title>Marinomonas sp. YLB-05 draft genome sequence.</title>
        <authorList>
            <person name="Yu L."/>
            <person name="Tang X."/>
        </authorList>
    </citation>
    <scope>NUCLEOTIDE SEQUENCE [LARGE SCALE GENOMIC DNA]</scope>
    <source>
        <strain evidence="7 8">YLB-05</strain>
    </source>
</reference>
<dbReference type="OrthoDB" id="9795573at2"/>
<dbReference type="InterPro" id="IPR053876">
    <property type="entry name" value="Phage_int_M"/>
</dbReference>
<evidence type="ECO:0000256" key="4">
    <source>
        <dbReference type="ARBA" id="ARBA00023172"/>
    </source>
</evidence>
<name>A0A370U960_9GAMM</name>
<sequence length="403" mass="47232">MALSDSWLKANSGKERDKREEFSDRDGLSVRITTKGKITFQLRYRYIGKPARIDIGSYPHTTLKEARSAALQYRSEIEKGNDPRLVKKLATIKKQNYQSFKKLFDQFFKSYCVKNKKNSHEIYRTFEIYVFPKVGDLPADDIHVQKWLEILEGIIELGKQSIADRVLINARQAYKWGIKRQINEKSPLADISAKNDLRIEKRTGERTLCDEEIGHLWDAIDNSRMAYKNKLFVKLCLFYANRVGELLLSEKEHFDFKENVWTIPPENHKMGSKTKKPLKRPIIDEVKPMLEEAFALSSDSKYVFTKVNSNEAMTNSSVEALPYNIMQWLRKNKGYEMQHWSMHDLRRTARTNFSNLAPPHIAEIILGHKLPGVWSTYDKYDYIEEQADCYKKWWDRLMGIVSQ</sequence>
<dbReference type="InterPro" id="IPR038488">
    <property type="entry name" value="Integrase_DNA-bd_sf"/>
</dbReference>
<gene>
    <name evidence="7" type="ORF">DN730_07890</name>
</gene>
<dbReference type="InterPro" id="IPR050808">
    <property type="entry name" value="Phage_Integrase"/>
</dbReference>
<dbReference type="Pfam" id="PF22022">
    <property type="entry name" value="Phage_int_M"/>
    <property type="match status" value="1"/>
</dbReference>
<dbReference type="RefSeq" id="WP_115467580.1">
    <property type="nucleotide sequence ID" value="NZ_QKRA01000003.1"/>
</dbReference>
<evidence type="ECO:0000256" key="3">
    <source>
        <dbReference type="ARBA" id="ARBA00023125"/>
    </source>
</evidence>
<proteinExistence type="inferred from homology"/>
<dbReference type="Gene3D" id="3.30.160.390">
    <property type="entry name" value="Integrase, DNA-binding domain"/>
    <property type="match status" value="1"/>
</dbReference>
<evidence type="ECO:0000256" key="2">
    <source>
        <dbReference type="ARBA" id="ARBA00022908"/>
    </source>
</evidence>
<dbReference type="GO" id="GO:0006310">
    <property type="term" value="P:DNA recombination"/>
    <property type="evidence" value="ECO:0007669"/>
    <property type="project" value="UniProtKB-KW"/>
</dbReference>
<keyword evidence="8" id="KW-1185">Reference proteome</keyword>
<accession>A0A370U960</accession>
<dbReference type="GO" id="GO:0015074">
    <property type="term" value="P:DNA integration"/>
    <property type="evidence" value="ECO:0007669"/>
    <property type="project" value="UniProtKB-KW"/>
</dbReference>
<dbReference type="PROSITE" id="PS51898">
    <property type="entry name" value="TYR_RECOMBINASE"/>
    <property type="match status" value="1"/>
</dbReference>
<dbReference type="CDD" id="cd00801">
    <property type="entry name" value="INT_P4_C"/>
    <property type="match status" value="1"/>
</dbReference>
<dbReference type="AlphaFoldDB" id="A0A370U960"/>
<dbReference type="InterPro" id="IPR010998">
    <property type="entry name" value="Integrase_recombinase_N"/>
</dbReference>
<evidence type="ECO:0000259" key="6">
    <source>
        <dbReference type="PROSITE" id="PS51898"/>
    </source>
</evidence>
<feature type="domain" description="Tyr recombinase" evidence="6">
    <location>
        <begin position="203"/>
        <end position="395"/>
    </location>
</feature>
<dbReference type="PANTHER" id="PTHR30629:SF2">
    <property type="entry name" value="PROPHAGE INTEGRASE INTS-RELATED"/>
    <property type="match status" value="1"/>
</dbReference>
<dbReference type="Pfam" id="PF00589">
    <property type="entry name" value="Phage_integrase"/>
    <property type="match status" value="1"/>
</dbReference>
<dbReference type="GO" id="GO:0003677">
    <property type="term" value="F:DNA binding"/>
    <property type="evidence" value="ECO:0007669"/>
    <property type="project" value="UniProtKB-KW"/>
</dbReference>
<comment type="caution">
    <text evidence="7">The sequence shown here is derived from an EMBL/GenBank/DDBJ whole genome shotgun (WGS) entry which is preliminary data.</text>
</comment>
<feature type="compositionally biased region" description="Basic and acidic residues" evidence="5">
    <location>
        <begin position="12"/>
        <end position="21"/>
    </location>
</feature>
<dbReference type="EMBL" id="QKRA01000003">
    <property type="protein sequence ID" value="RDL44317.1"/>
    <property type="molecule type" value="Genomic_DNA"/>
</dbReference>
<dbReference type="Proteomes" id="UP000254326">
    <property type="component" value="Unassembled WGS sequence"/>
</dbReference>
<dbReference type="InterPro" id="IPR002104">
    <property type="entry name" value="Integrase_catalytic"/>
</dbReference>
<dbReference type="Gene3D" id="1.10.150.130">
    <property type="match status" value="1"/>
</dbReference>
<evidence type="ECO:0000256" key="1">
    <source>
        <dbReference type="ARBA" id="ARBA00008857"/>
    </source>
</evidence>